<dbReference type="RefSeq" id="XP_007394108.1">
    <property type="nucleotide sequence ID" value="XM_007394046.1"/>
</dbReference>
<dbReference type="EMBL" id="JH930471">
    <property type="protein sequence ID" value="EKM56253.1"/>
    <property type="molecule type" value="Genomic_DNA"/>
</dbReference>
<dbReference type="InParanoid" id="K5VXF2"/>
<evidence type="ECO:0000313" key="2">
    <source>
        <dbReference type="Proteomes" id="UP000008370"/>
    </source>
</evidence>
<name>K5VXF2_PHACS</name>
<sequence length="80" mass="8740">MPGVCAGIALGLRVNTCRSCQRSVCPGLQAGRQIVKHVEQIRSVSISTHVKCRSQTLHATQCAAGYTRFMVSHKFDNLEP</sequence>
<proteinExistence type="predicted"/>
<dbReference type="GeneID" id="18915728"/>
<gene>
    <name evidence="1" type="ORF">PHACADRAFT_253283</name>
</gene>
<accession>K5VXF2</accession>
<evidence type="ECO:0000313" key="1">
    <source>
        <dbReference type="EMBL" id="EKM56253.1"/>
    </source>
</evidence>
<keyword evidence="2" id="KW-1185">Reference proteome</keyword>
<dbReference type="AlphaFoldDB" id="K5VXF2"/>
<reference evidence="1 2" key="1">
    <citation type="journal article" date="2012" name="BMC Genomics">
        <title>Comparative genomics of the white-rot fungi, Phanerochaete carnosa and P. chrysosporium, to elucidate the genetic basis of the distinct wood types they colonize.</title>
        <authorList>
            <person name="Suzuki H."/>
            <person name="MacDonald J."/>
            <person name="Syed K."/>
            <person name="Salamov A."/>
            <person name="Hori C."/>
            <person name="Aerts A."/>
            <person name="Henrissat B."/>
            <person name="Wiebenga A."/>
            <person name="vanKuyk P.A."/>
            <person name="Barry K."/>
            <person name="Lindquist E."/>
            <person name="LaButti K."/>
            <person name="Lapidus A."/>
            <person name="Lucas S."/>
            <person name="Coutinho P."/>
            <person name="Gong Y."/>
            <person name="Samejima M."/>
            <person name="Mahadevan R."/>
            <person name="Abou-Zaid M."/>
            <person name="de Vries R.P."/>
            <person name="Igarashi K."/>
            <person name="Yadav J.S."/>
            <person name="Grigoriev I.V."/>
            <person name="Master E.R."/>
        </authorList>
    </citation>
    <scope>NUCLEOTIDE SEQUENCE [LARGE SCALE GENOMIC DNA]</scope>
    <source>
        <strain evidence="1 2">HHB-10118-sp</strain>
    </source>
</reference>
<dbReference type="Proteomes" id="UP000008370">
    <property type="component" value="Unassembled WGS sequence"/>
</dbReference>
<dbReference type="KEGG" id="pco:PHACADRAFT_253283"/>
<dbReference type="HOGENOM" id="CLU_2590542_0_0_1"/>
<protein>
    <submittedName>
        <fullName evidence="1">Uncharacterized protein</fullName>
    </submittedName>
</protein>
<organism evidence="1 2">
    <name type="scientific">Phanerochaete carnosa (strain HHB-10118-sp)</name>
    <name type="common">White-rot fungus</name>
    <name type="synonym">Peniophora carnosa</name>
    <dbReference type="NCBI Taxonomy" id="650164"/>
    <lineage>
        <taxon>Eukaryota</taxon>
        <taxon>Fungi</taxon>
        <taxon>Dikarya</taxon>
        <taxon>Basidiomycota</taxon>
        <taxon>Agaricomycotina</taxon>
        <taxon>Agaricomycetes</taxon>
        <taxon>Polyporales</taxon>
        <taxon>Phanerochaetaceae</taxon>
        <taxon>Phanerochaete</taxon>
    </lineage>
</organism>